<sequence length="308" mass="36089">MLIPFIIGTIVLTPIQAYYELTHKGWWKGGSIIDFILSSEVRAYFFTEYHPLILGPEIFNRVGYHLWFVAFLFAFSLIALPVFTWLKNDSGKRFVASFARLTKWRGSLLVFVIPLVLVRFLLQRGIPADDYGWADFVYYLIFFISGYILIADERFLRAIRRDWRLHLILGIPCTLFIFSVAAGVPVYDWLGSRGTPGFYVSWIVWGINSWCWTMVMFYVGMRFLDYTNKWLQYGREASYPFFMIHQPVVIFIAFYAVQWEVALLIKLLVVVIGSFVVSLSLYDLLVRRINPVRALFGMRSKRRLKIKN</sequence>
<keyword evidence="1" id="KW-0812">Transmembrane</keyword>
<dbReference type="AlphaFoldDB" id="X1BFT0"/>
<proteinExistence type="predicted"/>
<name>X1BFT0_9ZZZZ</name>
<evidence type="ECO:0000313" key="3">
    <source>
        <dbReference type="EMBL" id="GAG70886.1"/>
    </source>
</evidence>
<keyword evidence="1" id="KW-0472">Membrane</keyword>
<feature type="transmembrane region" description="Helical" evidence="1">
    <location>
        <begin position="64"/>
        <end position="86"/>
    </location>
</feature>
<keyword evidence="1" id="KW-1133">Transmembrane helix</keyword>
<feature type="transmembrane region" description="Helical" evidence="1">
    <location>
        <begin position="239"/>
        <end position="257"/>
    </location>
</feature>
<dbReference type="GO" id="GO:0016747">
    <property type="term" value="F:acyltransferase activity, transferring groups other than amino-acyl groups"/>
    <property type="evidence" value="ECO:0007669"/>
    <property type="project" value="InterPro"/>
</dbReference>
<evidence type="ECO:0000259" key="2">
    <source>
        <dbReference type="Pfam" id="PF01757"/>
    </source>
</evidence>
<dbReference type="InterPro" id="IPR050623">
    <property type="entry name" value="Glucan_succinyl_AcylTrfase"/>
</dbReference>
<reference evidence="3" key="1">
    <citation type="journal article" date="2014" name="Front. Microbiol.">
        <title>High frequency of phylogenetically diverse reductive dehalogenase-homologous genes in deep subseafloor sedimentary metagenomes.</title>
        <authorList>
            <person name="Kawai M."/>
            <person name="Futagami T."/>
            <person name="Toyoda A."/>
            <person name="Takaki Y."/>
            <person name="Nishi S."/>
            <person name="Hori S."/>
            <person name="Arai W."/>
            <person name="Tsubouchi T."/>
            <person name="Morono Y."/>
            <person name="Uchiyama I."/>
            <person name="Ito T."/>
            <person name="Fujiyama A."/>
            <person name="Inagaki F."/>
            <person name="Takami H."/>
        </authorList>
    </citation>
    <scope>NUCLEOTIDE SEQUENCE</scope>
    <source>
        <strain evidence="3">Expedition CK06-06</strain>
    </source>
</reference>
<dbReference type="EMBL" id="BART01001557">
    <property type="protein sequence ID" value="GAG70886.1"/>
    <property type="molecule type" value="Genomic_DNA"/>
</dbReference>
<dbReference type="PANTHER" id="PTHR36927:SF3">
    <property type="entry name" value="GLUCANS BIOSYNTHESIS PROTEIN C"/>
    <property type="match status" value="1"/>
</dbReference>
<feature type="transmembrane region" description="Helical" evidence="1">
    <location>
        <begin position="163"/>
        <end position="187"/>
    </location>
</feature>
<organism evidence="3">
    <name type="scientific">marine sediment metagenome</name>
    <dbReference type="NCBI Taxonomy" id="412755"/>
    <lineage>
        <taxon>unclassified sequences</taxon>
        <taxon>metagenomes</taxon>
        <taxon>ecological metagenomes</taxon>
    </lineage>
</organism>
<evidence type="ECO:0000256" key="1">
    <source>
        <dbReference type="SAM" id="Phobius"/>
    </source>
</evidence>
<feature type="domain" description="Acyltransferase 3" evidence="2">
    <location>
        <begin position="2"/>
        <end position="282"/>
    </location>
</feature>
<comment type="caution">
    <text evidence="3">The sequence shown here is derived from an EMBL/GenBank/DDBJ whole genome shotgun (WGS) entry which is preliminary data.</text>
</comment>
<gene>
    <name evidence="3" type="ORF">S01H4_05391</name>
</gene>
<feature type="transmembrane region" description="Helical" evidence="1">
    <location>
        <begin position="263"/>
        <end position="285"/>
    </location>
</feature>
<feature type="transmembrane region" description="Helical" evidence="1">
    <location>
        <begin position="199"/>
        <end position="219"/>
    </location>
</feature>
<dbReference type="InterPro" id="IPR002656">
    <property type="entry name" value="Acyl_transf_3_dom"/>
</dbReference>
<protein>
    <recommendedName>
        <fullName evidence="2">Acyltransferase 3 domain-containing protein</fullName>
    </recommendedName>
</protein>
<dbReference type="PANTHER" id="PTHR36927">
    <property type="entry name" value="BLR4337 PROTEIN"/>
    <property type="match status" value="1"/>
</dbReference>
<dbReference type="Pfam" id="PF01757">
    <property type="entry name" value="Acyl_transf_3"/>
    <property type="match status" value="1"/>
</dbReference>
<accession>X1BFT0</accession>
<feature type="transmembrane region" description="Helical" evidence="1">
    <location>
        <begin position="107"/>
        <end position="126"/>
    </location>
</feature>
<feature type="transmembrane region" description="Helical" evidence="1">
    <location>
        <begin position="132"/>
        <end position="151"/>
    </location>
</feature>